<dbReference type="Pfam" id="PF21239">
    <property type="entry name" value="RLMM_N"/>
    <property type="match status" value="1"/>
</dbReference>
<dbReference type="GO" id="GO:0006364">
    <property type="term" value="P:rRNA processing"/>
    <property type="evidence" value="ECO:0007669"/>
    <property type="project" value="UniProtKB-UniRule"/>
</dbReference>
<keyword evidence="3 6" id="KW-0489">Methyltransferase</keyword>
<dbReference type="GO" id="GO:0008757">
    <property type="term" value="F:S-adenosylmethionine-dependent methyltransferase activity"/>
    <property type="evidence" value="ECO:0007669"/>
    <property type="project" value="UniProtKB-UniRule"/>
</dbReference>
<keyword evidence="4 6" id="KW-0808">Transferase</keyword>
<dbReference type="AlphaFoldDB" id="A0A0A5SI23"/>
<dbReference type="Gene3D" id="3.40.50.150">
    <property type="entry name" value="Vaccinia Virus protein VP39"/>
    <property type="match status" value="1"/>
</dbReference>
<feature type="active site" description="Proton acceptor" evidence="6 7">
    <location>
        <position position="306"/>
    </location>
</feature>
<feature type="domain" description="RlmM ferredoxin-like" evidence="10">
    <location>
        <begin position="1"/>
        <end position="71"/>
    </location>
</feature>
<dbReference type="Proteomes" id="UP001182247">
    <property type="component" value="Unassembled WGS sequence"/>
</dbReference>
<dbReference type="NCBIfam" id="NF008734">
    <property type="entry name" value="PRK11760.1"/>
    <property type="match status" value="1"/>
</dbReference>
<dbReference type="Pfam" id="PF18125">
    <property type="entry name" value="RlmM_FDX"/>
    <property type="match status" value="1"/>
</dbReference>
<feature type="binding site" evidence="6 8">
    <location>
        <position position="188"/>
    </location>
    <ligand>
        <name>S-adenosyl-L-methionine</name>
        <dbReference type="ChEBI" id="CHEBI:59789"/>
    </ligand>
</feature>
<comment type="subcellular location">
    <subcellularLocation>
        <location evidence="6">Cytoplasm</location>
    </subcellularLocation>
</comment>
<keyword evidence="1 6" id="KW-0963">Cytoplasm</keyword>
<proteinExistence type="inferred from homology"/>
<feature type="binding site" evidence="6 8">
    <location>
        <position position="260"/>
    </location>
    <ligand>
        <name>S-adenosyl-L-methionine</name>
        <dbReference type="ChEBI" id="CHEBI:59789"/>
    </ligand>
</feature>
<dbReference type="PIRSF" id="PIRSF028774">
    <property type="entry name" value="UCP028774"/>
    <property type="match status" value="1"/>
</dbReference>
<dbReference type="PANTHER" id="PTHR37524:SF2">
    <property type="entry name" value="RIBOSOMAL RNA METHYLTRANSFERASE FTSJ DOMAIN-CONTAINING PROTEIN"/>
    <property type="match status" value="1"/>
</dbReference>
<evidence type="ECO:0000313" key="12">
    <source>
        <dbReference type="EMBL" id="MBE8614166.1"/>
    </source>
</evidence>
<dbReference type="GO" id="GO:0032259">
    <property type="term" value="P:methylation"/>
    <property type="evidence" value="ECO:0007669"/>
    <property type="project" value="UniProtKB-KW"/>
</dbReference>
<dbReference type="RefSeq" id="WP_004237207.1">
    <property type="nucleotide sequence ID" value="NZ_ABGYJJ040000001.1"/>
</dbReference>
<dbReference type="InterPro" id="IPR029063">
    <property type="entry name" value="SAM-dependent_MTases_sf"/>
</dbReference>
<dbReference type="OrthoDB" id="154490at2"/>
<reference evidence="12" key="1">
    <citation type="submission" date="2017-12" db="EMBL/GenBank/DDBJ databases">
        <title>Genome sequencing and analysis.</title>
        <authorList>
            <person name="Huang Y.-T."/>
        </authorList>
    </citation>
    <scope>NUCLEOTIDE SEQUENCE</scope>
    <source>
        <strain evidence="12">VGH116</strain>
    </source>
</reference>
<dbReference type="InterPro" id="IPR002877">
    <property type="entry name" value="RNA_MeTrfase_FtsJ_dom"/>
</dbReference>
<feature type="binding site" evidence="6 8">
    <location>
        <begin position="221"/>
        <end position="224"/>
    </location>
    <ligand>
        <name>S-adenosyl-L-methionine</name>
        <dbReference type="ChEBI" id="CHEBI:59789"/>
    </ligand>
</feature>
<evidence type="ECO:0000313" key="13">
    <source>
        <dbReference type="EMBL" id="MDS0899861.1"/>
    </source>
</evidence>
<evidence type="ECO:0000256" key="2">
    <source>
        <dbReference type="ARBA" id="ARBA00022552"/>
    </source>
</evidence>
<keyword evidence="5 6" id="KW-0949">S-adenosyl-L-methionine</keyword>
<feature type="domain" description="Ribosomal RNA large subunit methyltransferase M THUMP-like" evidence="11">
    <location>
        <begin position="84"/>
        <end position="164"/>
    </location>
</feature>
<sequence length="365" mass="41879">MNKIALYCRPGFEKECAAEITDKAGRLEIFGFPRVKENSGYVIFECYQPDDADRIAKEIPFKELIFARQMIVVGELLKNLPENDRISPIMGMLTGVVERAGDLRVEVPDTNEAKELMKFCRKFTVPLRSALRQEKLLLAKENRGRPVIHVFFIAPGCCYVGYSYSNNNSAFYMGIPRLKFPSDAPSRSTLKLEEAFHMFIPYDEWEERLEGGLQAVDLGACPGGWTYQLVKHSMRVQAVDNGPMAESLMETGQVRHLREDGFKFVPTSKNITWLVCDMVEKPAKVAALMTTWMVNGWCRETIFNLKLPMKKRYEEVSHILEKMAAEMKEQGVNALIHAKHLYHDREEITVHVQRVWGAYNPDRVF</sequence>
<gene>
    <name evidence="6 13" type="primary">rlmM</name>
    <name evidence="12" type="ORF">CYG68_17480</name>
    <name evidence="13" type="ORF">OSC06_18065</name>
</gene>
<comment type="caution">
    <text evidence="13">The sequence shown here is derived from an EMBL/GenBank/DDBJ whole genome shotgun (WGS) entry which is preliminary data.</text>
</comment>
<dbReference type="InterPro" id="IPR040739">
    <property type="entry name" value="RlmM_FDX"/>
</dbReference>
<evidence type="ECO:0000256" key="1">
    <source>
        <dbReference type="ARBA" id="ARBA00022490"/>
    </source>
</evidence>
<dbReference type="EMBL" id="JAPKIY010000042">
    <property type="protein sequence ID" value="MDS0899861.1"/>
    <property type="molecule type" value="Genomic_DNA"/>
</dbReference>
<evidence type="ECO:0000256" key="8">
    <source>
        <dbReference type="PIRSR" id="PIRSR028774-2"/>
    </source>
</evidence>
<comment type="catalytic activity">
    <reaction evidence="6">
        <text>cytidine(2498) in 23S rRNA + S-adenosyl-L-methionine = 2'-O-methylcytidine(2498) in 23S rRNA + S-adenosyl-L-homocysteine + H(+)</text>
        <dbReference type="Rhea" id="RHEA:42788"/>
        <dbReference type="Rhea" id="RHEA-COMP:10244"/>
        <dbReference type="Rhea" id="RHEA-COMP:10245"/>
        <dbReference type="ChEBI" id="CHEBI:15378"/>
        <dbReference type="ChEBI" id="CHEBI:57856"/>
        <dbReference type="ChEBI" id="CHEBI:59789"/>
        <dbReference type="ChEBI" id="CHEBI:74495"/>
        <dbReference type="ChEBI" id="CHEBI:82748"/>
        <dbReference type="EC" id="2.1.1.186"/>
    </reaction>
</comment>
<organism evidence="13 14">
    <name type="scientific">Morganella morganii</name>
    <name type="common">Proteus morganii</name>
    <dbReference type="NCBI Taxonomy" id="582"/>
    <lineage>
        <taxon>Bacteria</taxon>
        <taxon>Pseudomonadati</taxon>
        <taxon>Pseudomonadota</taxon>
        <taxon>Gammaproteobacteria</taxon>
        <taxon>Enterobacterales</taxon>
        <taxon>Morganellaceae</taxon>
        <taxon>Morganella</taxon>
    </lineage>
</organism>
<feature type="domain" description="Ribosomal RNA methyltransferase FtsJ" evidence="9">
    <location>
        <begin position="186"/>
        <end position="280"/>
    </location>
</feature>
<comment type="function">
    <text evidence="6">Catalyzes the 2'-O-methylation at nucleotide C2498 in 23S rRNA.</text>
</comment>
<dbReference type="SUPFAM" id="SSF53335">
    <property type="entry name" value="S-adenosyl-L-methionine-dependent methyltransferases"/>
    <property type="match status" value="1"/>
</dbReference>
<comment type="subunit">
    <text evidence="6">Monomer.</text>
</comment>
<dbReference type="GeneID" id="93361781"/>
<dbReference type="EC" id="2.1.1.186" evidence="6"/>
<evidence type="ECO:0000313" key="14">
    <source>
        <dbReference type="Proteomes" id="UP001182247"/>
    </source>
</evidence>
<evidence type="ECO:0000259" key="10">
    <source>
        <dbReference type="Pfam" id="PF18125"/>
    </source>
</evidence>
<dbReference type="PANTHER" id="PTHR37524">
    <property type="entry name" value="RIBOSOMAL RNA LARGE SUBUNIT METHYLTRANSFERASE M"/>
    <property type="match status" value="1"/>
</dbReference>
<dbReference type="STRING" id="582.AL531_18245"/>
<evidence type="ECO:0000256" key="5">
    <source>
        <dbReference type="ARBA" id="ARBA00022691"/>
    </source>
</evidence>
<dbReference type="EMBL" id="PKLF01000019">
    <property type="protein sequence ID" value="MBE8614166.1"/>
    <property type="molecule type" value="Genomic_DNA"/>
</dbReference>
<evidence type="ECO:0000259" key="9">
    <source>
        <dbReference type="Pfam" id="PF01728"/>
    </source>
</evidence>
<dbReference type="Proteomes" id="UP000650477">
    <property type="component" value="Unassembled WGS sequence"/>
</dbReference>
<evidence type="ECO:0000256" key="7">
    <source>
        <dbReference type="PIRSR" id="PIRSR028774-1"/>
    </source>
</evidence>
<dbReference type="HAMAP" id="MF_01551">
    <property type="entry name" value="23SrRNA_methyltr_M"/>
    <property type="match status" value="1"/>
</dbReference>
<protein>
    <recommendedName>
        <fullName evidence="6">Ribosomal RNA large subunit methyltransferase M</fullName>
        <ecNumber evidence="6">2.1.1.186</ecNumber>
    </recommendedName>
    <alternativeName>
        <fullName evidence="6">23S rRNA (cytidine2498-2'-O)-methyltransferase</fullName>
    </alternativeName>
    <alternativeName>
        <fullName evidence="6">23S rRNA 2'-O-ribose methyltransferase RlmM</fullName>
    </alternativeName>
</protein>
<dbReference type="Gene3D" id="3.30.2300.20">
    <property type="match status" value="1"/>
</dbReference>
<reference evidence="13" key="2">
    <citation type="submission" date="2023-02" db="EMBL/GenBank/DDBJ databases">
        <title>Detection, antimicrobial susceptibility and genomic characterization of NDM-producing species of Morganellaceae, Yersiniaceae, and Enterobacteriaceae other than Klebsiella.</title>
        <authorList>
            <person name="Camargo C.H."/>
            <person name="Sacchi C.T."/>
            <person name="Campos K.R."/>
        </authorList>
    </citation>
    <scope>NUCLEOTIDE SEQUENCE</scope>
    <source>
        <strain evidence="13">1189_21</strain>
    </source>
</reference>
<accession>A0A0A5SI23</accession>
<dbReference type="GO" id="GO:0005737">
    <property type="term" value="C:cytoplasm"/>
    <property type="evidence" value="ECO:0007669"/>
    <property type="project" value="UniProtKB-SubCell"/>
</dbReference>
<evidence type="ECO:0000256" key="6">
    <source>
        <dbReference type="HAMAP-Rule" id="MF_01551"/>
    </source>
</evidence>
<evidence type="ECO:0000256" key="4">
    <source>
        <dbReference type="ARBA" id="ARBA00022679"/>
    </source>
</evidence>
<feature type="binding site" evidence="6 8">
    <location>
        <position position="277"/>
    </location>
    <ligand>
        <name>S-adenosyl-L-methionine</name>
        <dbReference type="ChEBI" id="CHEBI:59789"/>
    </ligand>
</feature>
<dbReference type="Pfam" id="PF01728">
    <property type="entry name" value="FtsJ"/>
    <property type="match status" value="1"/>
</dbReference>
<comment type="similarity">
    <text evidence="6">Belongs to the class I-like SAM-binding methyltransferase superfamily. RNA methyltransferase RlmE family. RlmM subfamily.</text>
</comment>
<feature type="binding site" evidence="6 8">
    <location>
        <position position="240"/>
    </location>
    <ligand>
        <name>S-adenosyl-L-methionine</name>
        <dbReference type="ChEBI" id="CHEBI:59789"/>
    </ligand>
</feature>
<dbReference type="Gene3D" id="3.30.70.2810">
    <property type="match status" value="1"/>
</dbReference>
<evidence type="ECO:0000259" key="11">
    <source>
        <dbReference type="Pfam" id="PF21239"/>
    </source>
</evidence>
<name>A0A0A5SI23_MORMO</name>
<dbReference type="InterPro" id="IPR048646">
    <property type="entry name" value="RlmM_THUMP-like"/>
</dbReference>
<keyword evidence="2 6" id="KW-0698">rRNA processing</keyword>
<evidence type="ECO:0000256" key="3">
    <source>
        <dbReference type="ARBA" id="ARBA00022603"/>
    </source>
</evidence>
<dbReference type="InterPro" id="IPR011224">
    <property type="entry name" value="rRNA_MeTrfase_M"/>
</dbReference>